<evidence type="ECO:0000313" key="2">
    <source>
        <dbReference type="EMBL" id="RMB13796.1"/>
    </source>
</evidence>
<comment type="caution">
    <text evidence="2">The sequence shown here is derived from an EMBL/GenBank/DDBJ whole genome shotgun (WGS) entry which is preliminary data.</text>
</comment>
<evidence type="ECO:0000256" key="1">
    <source>
        <dbReference type="SAM" id="Phobius"/>
    </source>
</evidence>
<name>A0A3M0D446_9EURY</name>
<dbReference type="AlphaFoldDB" id="A0A3M0D446"/>
<sequence length="154" mass="16420">MFVIRRDRRATSTALGYVLSLGISAILISGLIVAGGGLMESQRDQSARIELQVIGQTVADDLSSAARLADCDSCEVRLRIDVPSRVAGESYLIQVDEIDGSPPAYRYRLTLSTGRSNVAVDVSVRTSVPVAETSVAGGTMIVDYDAGQLEVRND</sequence>
<keyword evidence="1" id="KW-0812">Transmembrane</keyword>
<evidence type="ECO:0008006" key="4">
    <source>
        <dbReference type="Google" id="ProtNLM"/>
    </source>
</evidence>
<evidence type="ECO:0000313" key="3">
    <source>
        <dbReference type="Proteomes" id="UP000277326"/>
    </source>
</evidence>
<keyword evidence="1" id="KW-1133">Transmembrane helix</keyword>
<reference evidence="2 3" key="1">
    <citation type="journal article" date="2015" name="Stand. Genomic Sci.">
        <title>Genomic Encyclopedia of Bacterial and Archaeal Type Strains, Phase III: the genomes of soil and plant-associated and newly described type strains.</title>
        <authorList>
            <person name="Whitman W.B."/>
            <person name="Woyke T."/>
            <person name="Klenk H.P."/>
            <person name="Zhou Y."/>
            <person name="Lilburn T.G."/>
            <person name="Beck B.J."/>
            <person name="De Vos P."/>
            <person name="Vandamme P."/>
            <person name="Eisen J.A."/>
            <person name="Garrity G."/>
            <person name="Hugenholtz P."/>
            <person name="Kyrpides N.C."/>
        </authorList>
    </citation>
    <scope>NUCLEOTIDE SEQUENCE [LARGE SCALE GENOMIC DNA]</scope>
    <source>
        <strain evidence="2 3">CGMCC 1.10124</strain>
    </source>
</reference>
<keyword evidence="1" id="KW-0472">Membrane</keyword>
<dbReference type="InterPro" id="IPR055690">
    <property type="entry name" value="DUF7266"/>
</dbReference>
<feature type="transmembrane region" description="Helical" evidence="1">
    <location>
        <begin position="15"/>
        <end position="38"/>
    </location>
</feature>
<dbReference type="Pfam" id="PF23928">
    <property type="entry name" value="DUF7266"/>
    <property type="match status" value="1"/>
</dbReference>
<dbReference type="EMBL" id="REFS01000004">
    <property type="protein sequence ID" value="RMB13796.1"/>
    <property type="molecule type" value="Genomic_DNA"/>
</dbReference>
<protein>
    <recommendedName>
        <fullName evidence="4">Flagellin</fullName>
    </recommendedName>
</protein>
<proteinExistence type="predicted"/>
<accession>A0A3M0D446</accession>
<gene>
    <name evidence="2" type="ORF">ATH50_2238</name>
</gene>
<dbReference type="Proteomes" id="UP000277326">
    <property type="component" value="Unassembled WGS sequence"/>
</dbReference>
<organism evidence="2 3">
    <name type="scientific">Haloplanus aerogenes</name>
    <dbReference type="NCBI Taxonomy" id="660522"/>
    <lineage>
        <taxon>Archaea</taxon>
        <taxon>Methanobacteriati</taxon>
        <taxon>Methanobacteriota</taxon>
        <taxon>Stenosarchaea group</taxon>
        <taxon>Halobacteria</taxon>
        <taxon>Halobacteriales</taxon>
        <taxon>Haloferacaceae</taxon>
        <taxon>Haloplanus</taxon>
    </lineage>
</organism>